<keyword evidence="1" id="KW-1133">Transmembrane helix</keyword>
<accession>A0A133ZSR6</accession>
<feature type="transmembrane region" description="Helical" evidence="1">
    <location>
        <begin position="66"/>
        <end position="83"/>
    </location>
</feature>
<sequence length="117" mass="13237">MVKTIIELALRFVVFFILIYFLTFGFTEVNPGIILTLLAILVMTVFVRVFALLRKLPAIHPAKAKVIGNTSTLVVILLFAYINKNFSEVNLKLFMLSLGVFAIITTKNIIEYKILTK</sequence>
<evidence type="ECO:0000313" key="3">
    <source>
        <dbReference type="Proteomes" id="UP000070355"/>
    </source>
</evidence>
<dbReference type="AlphaFoldDB" id="A0A133ZSR6"/>
<keyword evidence="1" id="KW-0812">Transmembrane</keyword>
<dbReference type="Proteomes" id="UP000070355">
    <property type="component" value="Unassembled WGS sequence"/>
</dbReference>
<name>A0A133ZSR6_9BACL</name>
<evidence type="ECO:0000256" key="1">
    <source>
        <dbReference type="SAM" id="Phobius"/>
    </source>
</evidence>
<feature type="transmembrane region" description="Helical" evidence="1">
    <location>
        <begin position="9"/>
        <end position="27"/>
    </location>
</feature>
<reference evidence="3" key="1">
    <citation type="submission" date="2016-01" db="EMBL/GenBank/DDBJ databases">
        <authorList>
            <person name="Mitreva M."/>
            <person name="Pepin K.H."/>
            <person name="Mihindukulasuriya K.A."/>
            <person name="Fulton R."/>
            <person name="Fronick C."/>
            <person name="O'Laughlin M."/>
            <person name="Miner T."/>
            <person name="Herter B."/>
            <person name="Rosa B.A."/>
            <person name="Cordes M."/>
            <person name="Tomlinson C."/>
            <person name="Wollam A."/>
            <person name="Palsikar V.B."/>
            <person name="Mardis E.R."/>
            <person name="Wilson R.K."/>
        </authorList>
    </citation>
    <scope>NUCLEOTIDE SEQUENCE [LARGE SCALE GENOMIC DNA]</scope>
    <source>
        <strain evidence="3">DNF01167</strain>
    </source>
</reference>
<organism evidence="2 3">
    <name type="scientific">Gemella haemolysans</name>
    <dbReference type="NCBI Taxonomy" id="1379"/>
    <lineage>
        <taxon>Bacteria</taxon>
        <taxon>Bacillati</taxon>
        <taxon>Bacillota</taxon>
        <taxon>Bacilli</taxon>
        <taxon>Bacillales</taxon>
        <taxon>Gemellaceae</taxon>
        <taxon>Gemella</taxon>
    </lineage>
</organism>
<dbReference type="RefSeq" id="WP_060914477.1">
    <property type="nucleotide sequence ID" value="NZ_KQ959977.1"/>
</dbReference>
<feature type="transmembrane region" description="Helical" evidence="1">
    <location>
        <begin position="33"/>
        <end position="54"/>
    </location>
</feature>
<dbReference type="EMBL" id="LSDC01000091">
    <property type="protein sequence ID" value="KXB58497.1"/>
    <property type="molecule type" value="Genomic_DNA"/>
</dbReference>
<comment type="caution">
    <text evidence="2">The sequence shown here is derived from an EMBL/GenBank/DDBJ whole genome shotgun (WGS) entry which is preliminary data.</text>
</comment>
<dbReference type="PATRIC" id="fig|1379.3.peg.1354"/>
<gene>
    <name evidence="2" type="ORF">HMPREF3186_01371</name>
</gene>
<feature type="transmembrane region" description="Helical" evidence="1">
    <location>
        <begin position="89"/>
        <end position="110"/>
    </location>
</feature>
<protein>
    <submittedName>
        <fullName evidence="2">Uncharacterized protein</fullName>
    </submittedName>
</protein>
<evidence type="ECO:0000313" key="2">
    <source>
        <dbReference type="EMBL" id="KXB58497.1"/>
    </source>
</evidence>
<keyword evidence="1" id="KW-0472">Membrane</keyword>
<proteinExistence type="predicted"/>